<dbReference type="InParanoid" id="A0A0D0AP06"/>
<dbReference type="AlphaFoldDB" id="A0A0D0AP06"/>
<dbReference type="HOGENOM" id="CLU_2814136_0_0_1"/>
<gene>
    <name evidence="1" type="ORF">CY34DRAFT_811604</name>
</gene>
<proteinExistence type="predicted"/>
<reference evidence="1 2" key="1">
    <citation type="submission" date="2014-04" db="EMBL/GenBank/DDBJ databases">
        <authorList>
            <consortium name="DOE Joint Genome Institute"/>
            <person name="Kuo A."/>
            <person name="Ruytinx J."/>
            <person name="Rineau F."/>
            <person name="Colpaert J."/>
            <person name="Kohler A."/>
            <person name="Nagy L.G."/>
            <person name="Floudas D."/>
            <person name="Copeland A."/>
            <person name="Barry K.W."/>
            <person name="Cichocki N."/>
            <person name="Veneault-Fourrey C."/>
            <person name="LaButti K."/>
            <person name="Lindquist E.A."/>
            <person name="Lipzen A."/>
            <person name="Lundell T."/>
            <person name="Morin E."/>
            <person name="Murat C."/>
            <person name="Sun H."/>
            <person name="Tunlid A."/>
            <person name="Henrissat B."/>
            <person name="Grigoriev I.V."/>
            <person name="Hibbett D.S."/>
            <person name="Martin F."/>
            <person name="Nordberg H.P."/>
            <person name="Cantor M.N."/>
            <person name="Hua S.X."/>
        </authorList>
    </citation>
    <scope>NUCLEOTIDE SEQUENCE [LARGE SCALE GENOMIC DNA]</scope>
    <source>
        <strain evidence="1 2">UH-Slu-Lm8-n1</strain>
    </source>
</reference>
<keyword evidence="2" id="KW-1185">Reference proteome</keyword>
<dbReference type="Proteomes" id="UP000054485">
    <property type="component" value="Unassembled WGS sequence"/>
</dbReference>
<dbReference type="EMBL" id="KN835563">
    <property type="protein sequence ID" value="KIK36072.1"/>
    <property type="molecule type" value="Genomic_DNA"/>
</dbReference>
<name>A0A0D0AP06_9AGAM</name>
<organism evidence="1 2">
    <name type="scientific">Suillus luteus UH-Slu-Lm8-n1</name>
    <dbReference type="NCBI Taxonomy" id="930992"/>
    <lineage>
        <taxon>Eukaryota</taxon>
        <taxon>Fungi</taxon>
        <taxon>Dikarya</taxon>
        <taxon>Basidiomycota</taxon>
        <taxon>Agaricomycotina</taxon>
        <taxon>Agaricomycetes</taxon>
        <taxon>Agaricomycetidae</taxon>
        <taxon>Boletales</taxon>
        <taxon>Suillineae</taxon>
        <taxon>Suillaceae</taxon>
        <taxon>Suillus</taxon>
    </lineage>
</organism>
<evidence type="ECO:0000313" key="1">
    <source>
        <dbReference type="EMBL" id="KIK36072.1"/>
    </source>
</evidence>
<protein>
    <submittedName>
        <fullName evidence="1">Uncharacterized protein</fullName>
    </submittedName>
</protein>
<accession>A0A0D0AP06</accession>
<reference evidence="2" key="2">
    <citation type="submission" date="2015-01" db="EMBL/GenBank/DDBJ databases">
        <title>Evolutionary Origins and Diversification of the Mycorrhizal Mutualists.</title>
        <authorList>
            <consortium name="DOE Joint Genome Institute"/>
            <consortium name="Mycorrhizal Genomics Consortium"/>
            <person name="Kohler A."/>
            <person name="Kuo A."/>
            <person name="Nagy L.G."/>
            <person name="Floudas D."/>
            <person name="Copeland A."/>
            <person name="Barry K.W."/>
            <person name="Cichocki N."/>
            <person name="Veneault-Fourrey C."/>
            <person name="LaButti K."/>
            <person name="Lindquist E.A."/>
            <person name="Lipzen A."/>
            <person name="Lundell T."/>
            <person name="Morin E."/>
            <person name="Murat C."/>
            <person name="Riley R."/>
            <person name="Ohm R."/>
            <person name="Sun H."/>
            <person name="Tunlid A."/>
            <person name="Henrissat B."/>
            <person name="Grigoriev I.V."/>
            <person name="Hibbett D.S."/>
            <person name="Martin F."/>
        </authorList>
    </citation>
    <scope>NUCLEOTIDE SEQUENCE [LARGE SCALE GENOMIC DNA]</scope>
    <source>
        <strain evidence="2">UH-Slu-Lm8-n1</strain>
    </source>
</reference>
<evidence type="ECO:0000313" key="2">
    <source>
        <dbReference type="Proteomes" id="UP000054485"/>
    </source>
</evidence>
<sequence>MGKSDGTRTIPIDTIGEVTRVLNSIRRSIRCLSKETADFSCRVRMMRPTPMTWMGQSIAADSYWSRC</sequence>